<sequence length="64" mass="7582">MKTFKIGDTVYIEEGIMKYNVGTVVYFLEKEQKYLVRIGSDQQFYYLPEQITLWADHLQGKEKG</sequence>
<dbReference type="EMBL" id="AZHO01000028">
    <property type="protein sequence ID" value="KMT58556.1"/>
    <property type="molecule type" value="Genomic_DNA"/>
</dbReference>
<protein>
    <submittedName>
        <fullName evidence="1">Uncharacterized protein</fullName>
    </submittedName>
</protein>
<dbReference type="PATRIC" id="fig|1430899.3.peg.2166"/>
<dbReference type="OrthoDB" id="5195275at2"/>
<evidence type="ECO:0000313" key="2">
    <source>
        <dbReference type="Proteomes" id="UP000052258"/>
    </source>
</evidence>
<accession>A0A0J8J2N3</accession>
<evidence type="ECO:0000313" key="1">
    <source>
        <dbReference type="EMBL" id="KMT58556.1"/>
    </source>
</evidence>
<proteinExistence type="predicted"/>
<keyword evidence="2" id="KW-1185">Reference proteome</keyword>
<comment type="caution">
    <text evidence="1">The sequence shown here is derived from an EMBL/GenBank/DDBJ whole genome shotgun (WGS) entry which is preliminary data.</text>
</comment>
<name>A0A0J8J2N3_9LIST</name>
<organism evidence="1 2">
    <name type="scientific">Listeria fleischmannii 1991</name>
    <dbReference type="NCBI Taxonomy" id="1430899"/>
    <lineage>
        <taxon>Bacteria</taxon>
        <taxon>Bacillati</taxon>
        <taxon>Bacillota</taxon>
        <taxon>Bacilli</taxon>
        <taxon>Bacillales</taxon>
        <taxon>Listeriaceae</taxon>
        <taxon>Listeria</taxon>
    </lineage>
</organism>
<gene>
    <name evidence="1" type="ORF">X560_2118</name>
</gene>
<dbReference type="RefSeq" id="WP_007475395.1">
    <property type="nucleotide sequence ID" value="NZ_KQ130619.1"/>
</dbReference>
<dbReference type="AlphaFoldDB" id="A0A0J8J2N3"/>
<dbReference type="Proteomes" id="UP000052258">
    <property type="component" value="Unassembled WGS sequence"/>
</dbReference>
<reference evidence="1 2" key="1">
    <citation type="journal article" date="2015" name="Genome Biol. Evol.">
        <title>Comparative Genomics of Listeria Sensu Lato: Genus-Wide Differences in Evolutionary Dynamics and the Progressive Gain of Complex, Potentially Pathogenicity-Related Traits through Lateral Gene Transfer.</title>
        <authorList>
            <person name="Chiara M."/>
            <person name="Caruso M."/>
            <person name="D'Erchia A.M."/>
            <person name="Manzari C."/>
            <person name="Fraccalvieri R."/>
            <person name="Goffredo E."/>
            <person name="Latorre L."/>
            <person name="Miccolupo A."/>
            <person name="Padalino I."/>
            <person name="Santagada G."/>
            <person name="Chiocco D."/>
            <person name="Pesole G."/>
            <person name="Horner D.S."/>
            <person name="Parisi A."/>
        </authorList>
    </citation>
    <scope>NUCLEOTIDE SEQUENCE [LARGE SCALE GENOMIC DNA]</scope>
    <source>
        <strain evidence="1 2">1991</strain>
    </source>
</reference>